<dbReference type="Proteomes" id="UP001216674">
    <property type="component" value="Unassembled WGS sequence"/>
</dbReference>
<sequence length="265" mass="29465">MVAHQRYTELLDREVYLETLQFNARTHYGILPGLRSAIYLTSLSEDELSRLIYADISVAGCGQEADVPHTLKIATTPRRSSATKFAASKRLSFAQAKEILSSALMRQPDREGLARMPYPSGGALYSVQTFLCRTSIRITDWPDAASALHVLPLARALESLNVDATPATLLEILSGESQKSLGEPDFALVYAMFIDKALFKYRYRGYRLALMEAGSMYQRVTQEVDARGFATRMWAAFSDYHVAAVLGLDATHMLPLVVQFIGSRD</sequence>
<dbReference type="PANTHER" id="PTHR43745">
    <property type="entry name" value="NITROREDUCTASE MJ1384-RELATED"/>
    <property type="match status" value="1"/>
</dbReference>
<dbReference type="InterPro" id="IPR000415">
    <property type="entry name" value="Nitroreductase-like"/>
</dbReference>
<dbReference type="InterPro" id="IPR052544">
    <property type="entry name" value="Bacteriocin_Proc_Enz"/>
</dbReference>
<accession>A0ABT6AQE2</accession>
<reference evidence="2 3" key="1">
    <citation type="submission" date="2023-03" db="EMBL/GenBank/DDBJ databases">
        <title>Draft assemblies of triclosan tolerant bacteria isolated from returned activated sludge.</title>
        <authorList>
            <person name="Van Hamelsveld S."/>
        </authorList>
    </citation>
    <scope>NUCLEOTIDE SEQUENCE [LARGE SCALE GENOMIC DNA]</scope>
    <source>
        <strain evidence="2 3">GW210010_S58</strain>
    </source>
</reference>
<dbReference type="Gene3D" id="3.40.109.10">
    <property type="entry name" value="NADH Oxidase"/>
    <property type="match status" value="1"/>
</dbReference>
<evidence type="ECO:0000259" key="1">
    <source>
        <dbReference type="Pfam" id="PF00881"/>
    </source>
</evidence>
<keyword evidence="3" id="KW-1185">Reference proteome</keyword>
<dbReference type="InterPro" id="IPR029479">
    <property type="entry name" value="Nitroreductase"/>
</dbReference>
<proteinExistence type="predicted"/>
<feature type="domain" description="Nitroreductase" evidence="1">
    <location>
        <begin position="79"/>
        <end position="253"/>
    </location>
</feature>
<comment type="caution">
    <text evidence="2">The sequence shown here is derived from an EMBL/GenBank/DDBJ whole genome shotgun (WGS) entry which is preliminary data.</text>
</comment>
<dbReference type="Pfam" id="PF00881">
    <property type="entry name" value="Nitroreductase"/>
    <property type="match status" value="1"/>
</dbReference>
<dbReference type="EMBL" id="JARJLM010000288">
    <property type="protein sequence ID" value="MDF3834643.1"/>
    <property type="molecule type" value="Genomic_DNA"/>
</dbReference>
<dbReference type="RefSeq" id="WP_276265643.1">
    <property type="nucleotide sequence ID" value="NZ_JARJLM010000288.1"/>
</dbReference>
<dbReference type="PANTHER" id="PTHR43745:SF2">
    <property type="entry name" value="NITROREDUCTASE MJ1384-RELATED"/>
    <property type="match status" value="1"/>
</dbReference>
<evidence type="ECO:0000313" key="3">
    <source>
        <dbReference type="Proteomes" id="UP001216674"/>
    </source>
</evidence>
<evidence type="ECO:0000313" key="2">
    <source>
        <dbReference type="EMBL" id="MDF3834643.1"/>
    </source>
</evidence>
<gene>
    <name evidence="2" type="ORF">P3W85_16995</name>
</gene>
<organism evidence="2 3">
    <name type="scientific">Cupriavidus basilensis</name>
    <dbReference type="NCBI Taxonomy" id="68895"/>
    <lineage>
        <taxon>Bacteria</taxon>
        <taxon>Pseudomonadati</taxon>
        <taxon>Pseudomonadota</taxon>
        <taxon>Betaproteobacteria</taxon>
        <taxon>Burkholderiales</taxon>
        <taxon>Burkholderiaceae</taxon>
        <taxon>Cupriavidus</taxon>
    </lineage>
</organism>
<protein>
    <submittedName>
        <fullName evidence="2">Nitroreductase family protein</fullName>
    </submittedName>
</protein>
<name>A0ABT6AQE2_9BURK</name>